<feature type="compositionally biased region" description="Polar residues" evidence="1">
    <location>
        <begin position="637"/>
        <end position="649"/>
    </location>
</feature>
<dbReference type="OrthoDB" id="5964929at2759"/>
<feature type="compositionally biased region" description="Low complexity" evidence="1">
    <location>
        <begin position="164"/>
        <end position="176"/>
    </location>
</feature>
<feature type="compositionally biased region" description="Basic and acidic residues" evidence="1">
    <location>
        <begin position="467"/>
        <end position="484"/>
    </location>
</feature>
<feature type="compositionally biased region" description="Polar residues" evidence="1">
    <location>
        <begin position="937"/>
        <end position="955"/>
    </location>
</feature>
<feature type="compositionally biased region" description="Low complexity" evidence="1">
    <location>
        <begin position="978"/>
        <end position="995"/>
    </location>
</feature>
<evidence type="ECO:0008006" key="4">
    <source>
        <dbReference type="Google" id="ProtNLM"/>
    </source>
</evidence>
<feature type="compositionally biased region" description="Basic and acidic residues" evidence="1">
    <location>
        <begin position="653"/>
        <end position="662"/>
    </location>
</feature>
<feature type="compositionally biased region" description="Polar residues" evidence="1">
    <location>
        <begin position="754"/>
        <end position="763"/>
    </location>
</feature>
<feature type="region of interest" description="Disordered" evidence="1">
    <location>
        <begin position="424"/>
        <end position="454"/>
    </location>
</feature>
<feature type="compositionally biased region" description="Low complexity" evidence="1">
    <location>
        <begin position="711"/>
        <end position="731"/>
    </location>
</feature>
<evidence type="ECO:0000313" key="2">
    <source>
        <dbReference type="EMBL" id="KIM41469.1"/>
    </source>
</evidence>
<feature type="compositionally biased region" description="Low complexity" evidence="1">
    <location>
        <begin position="805"/>
        <end position="838"/>
    </location>
</feature>
<dbReference type="Proteomes" id="UP000053424">
    <property type="component" value="Unassembled WGS sequence"/>
</dbReference>
<feature type="region of interest" description="Disordered" evidence="1">
    <location>
        <begin position="632"/>
        <end position="839"/>
    </location>
</feature>
<dbReference type="AlphaFoldDB" id="A0A0C3CB76"/>
<evidence type="ECO:0000256" key="1">
    <source>
        <dbReference type="SAM" id="MobiDB-lite"/>
    </source>
</evidence>
<evidence type="ECO:0000313" key="3">
    <source>
        <dbReference type="Proteomes" id="UP000053424"/>
    </source>
</evidence>
<organism evidence="2 3">
    <name type="scientific">Hebeloma cylindrosporum</name>
    <dbReference type="NCBI Taxonomy" id="76867"/>
    <lineage>
        <taxon>Eukaryota</taxon>
        <taxon>Fungi</taxon>
        <taxon>Dikarya</taxon>
        <taxon>Basidiomycota</taxon>
        <taxon>Agaricomycotina</taxon>
        <taxon>Agaricomycetes</taxon>
        <taxon>Agaricomycetidae</taxon>
        <taxon>Agaricales</taxon>
        <taxon>Agaricineae</taxon>
        <taxon>Hymenogastraceae</taxon>
        <taxon>Hebeloma</taxon>
    </lineage>
</organism>
<protein>
    <recommendedName>
        <fullName evidence="4">SAP domain-containing protein</fullName>
    </recommendedName>
</protein>
<reference evidence="3" key="2">
    <citation type="submission" date="2015-01" db="EMBL/GenBank/DDBJ databases">
        <title>Evolutionary Origins and Diversification of the Mycorrhizal Mutualists.</title>
        <authorList>
            <consortium name="DOE Joint Genome Institute"/>
            <consortium name="Mycorrhizal Genomics Consortium"/>
            <person name="Kohler A."/>
            <person name="Kuo A."/>
            <person name="Nagy L.G."/>
            <person name="Floudas D."/>
            <person name="Copeland A."/>
            <person name="Barry K.W."/>
            <person name="Cichocki N."/>
            <person name="Veneault-Fourrey C."/>
            <person name="LaButti K."/>
            <person name="Lindquist E.A."/>
            <person name="Lipzen A."/>
            <person name="Lundell T."/>
            <person name="Morin E."/>
            <person name="Murat C."/>
            <person name="Riley R."/>
            <person name="Ohm R."/>
            <person name="Sun H."/>
            <person name="Tunlid A."/>
            <person name="Henrissat B."/>
            <person name="Grigoriev I.V."/>
            <person name="Hibbett D.S."/>
            <person name="Martin F."/>
        </authorList>
    </citation>
    <scope>NUCLEOTIDE SEQUENCE [LARGE SCALE GENOMIC DNA]</scope>
    <source>
        <strain evidence="3">h7</strain>
    </source>
</reference>
<feature type="compositionally biased region" description="Polar residues" evidence="1">
    <location>
        <begin position="791"/>
        <end position="804"/>
    </location>
</feature>
<keyword evidence="3" id="KW-1185">Reference proteome</keyword>
<feature type="compositionally biased region" description="Polar residues" evidence="1">
    <location>
        <begin position="732"/>
        <end position="747"/>
    </location>
</feature>
<feature type="region of interest" description="Disordered" evidence="1">
    <location>
        <begin position="467"/>
        <end position="616"/>
    </location>
</feature>
<accession>A0A0C3CB76</accession>
<feature type="compositionally biased region" description="Gly residues" evidence="1">
    <location>
        <begin position="1028"/>
        <end position="1045"/>
    </location>
</feature>
<reference evidence="2 3" key="1">
    <citation type="submission" date="2014-04" db="EMBL/GenBank/DDBJ databases">
        <authorList>
            <consortium name="DOE Joint Genome Institute"/>
            <person name="Kuo A."/>
            <person name="Gay G."/>
            <person name="Dore J."/>
            <person name="Kohler A."/>
            <person name="Nagy L.G."/>
            <person name="Floudas D."/>
            <person name="Copeland A."/>
            <person name="Barry K.W."/>
            <person name="Cichocki N."/>
            <person name="Veneault-Fourrey C."/>
            <person name="LaButti K."/>
            <person name="Lindquist E.A."/>
            <person name="Lipzen A."/>
            <person name="Lundell T."/>
            <person name="Morin E."/>
            <person name="Murat C."/>
            <person name="Sun H."/>
            <person name="Tunlid A."/>
            <person name="Henrissat B."/>
            <person name="Grigoriev I.V."/>
            <person name="Hibbett D.S."/>
            <person name="Martin F."/>
            <person name="Nordberg H.P."/>
            <person name="Cantor M.N."/>
            <person name="Hua S.X."/>
        </authorList>
    </citation>
    <scope>NUCLEOTIDE SEQUENCE [LARGE SCALE GENOMIC DNA]</scope>
    <source>
        <strain evidence="3">h7</strain>
    </source>
</reference>
<feature type="compositionally biased region" description="Low complexity" evidence="1">
    <location>
        <begin position="769"/>
        <end position="790"/>
    </location>
</feature>
<feature type="region of interest" description="Disordered" evidence="1">
    <location>
        <begin position="48"/>
        <end position="97"/>
    </location>
</feature>
<feature type="compositionally biased region" description="Polar residues" evidence="1">
    <location>
        <begin position="113"/>
        <end position="127"/>
    </location>
</feature>
<feature type="region of interest" description="Disordered" evidence="1">
    <location>
        <begin position="109"/>
        <end position="141"/>
    </location>
</feature>
<dbReference type="HOGENOM" id="CLU_012740_0_0_1"/>
<dbReference type="EMBL" id="KN831780">
    <property type="protein sequence ID" value="KIM41469.1"/>
    <property type="molecule type" value="Genomic_DNA"/>
</dbReference>
<name>A0A0C3CB76_HEBCY</name>
<feature type="compositionally biased region" description="Basic and acidic residues" evidence="1">
    <location>
        <begin position="541"/>
        <end position="550"/>
    </location>
</feature>
<feature type="compositionally biased region" description="Polar residues" evidence="1">
    <location>
        <begin position="191"/>
        <end position="206"/>
    </location>
</feature>
<feature type="region of interest" description="Disordered" evidence="1">
    <location>
        <begin position="157"/>
        <end position="207"/>
    </location>
</feature>
<sequence>MSTTTQILFNSPALHSLKREQLVKLCKIHSIKANGKNVELIQRLRQHAQSMPKDSPLSIAARSEPSGPIPLQAPTPEEEAEETDDLASHRNRMARPSEQWEMVMDSIEEVEEGSSQGTLSSQRTINNPIPGEFGTGSSRSTTVSSSIKALATSLGLKRGPSKFTPPSTASSMASAAIPPPSIQEDNDELSQKSTPYSALPETTSHPQMDHFTLDPNRMSLDDTTEVPLPGHALRPGVPAPVNARLSLGLGLGVPATPTRQAQPTTTIRLVSNPLSNPGQDTSYAAGENGTPQLKPFKTTFDISFGSPAPSDMGFGFGSLSSWPPRNDDDVQMSGIYPTLTVNDLPPTLEFTPRKAAGAGSELAMPGSLPTKQPFVFGSPHPRHSVSDDQFRAAAASVLEEMNQRLREDGVDEIDLDIISKLHPSRKDTTSPRDIKPIPAAKRGEISSKFEKLHEQEFNKMESIDELLKRRAERSPPKKEDEKVVVGKKRKSSVIDKPGPRRPSVVAGRASATRVISNGRRGKALPGAFMDDDDDEEDEEDRGGKRVRIDPEANPEEIEANERRREELDKEKEAIRKKLEANKARRRSSAAAGRKSIGRPRQSVLIKPKPKPAKFGFFSSAKTLVQSVWNRGKAPTNAAPSNIPKSTSNIIKLDTPKEKEKKMGPPSLLPAKKGAPAPARPTAAVVSGSGVPSIRVNNSKQKADQERGLSGTTTTRGSIASSSSRSRSPIPSFNTSSSKNSLQSNAASSVGGGTRTSRTSSMASPPSRAGSVIGTGTRTTRSRTNSTNVSSMGNRLSTTTRLSAQSAMGSMGSKKVSGAASSSVASRTSSRLSSTSSRLFAPTASSLAKTTRTSVTGLKSVSEDRYSQQALGSITNSPAIASSAASAGPSPAGPFSPKSGGIFSKPLLLPQQSGIPTPVKKRTLSGDTTNIAAEDGISSPTKGAAPSSNGTMTRARSLNGRKPRISRSKVIARLASQRAAGTSSGSALSGNTSGSGVRLAPRASNGPAGGAGKGKIRSSLGAKVSRASYGGGMRRTSGGPGAGSGGLVMSAKKRARQSEYARRKSRVGPLNFGDESGGGKGEMEVDA</sequence>
<gene>
    <name evidence="2" type="ORF">M413DRAFT_149479</name>
</gene>
<feature type="compositionally biased region" description="Low complexity" evidence="1">
    <location>
        <begin position="664"/>
        <end position="683"/>
    </location>
</feature>
<dbReference type="STRING" id="686832.A0A0C3CB76"/>
<feature type="region of interest" description="Disordered" evidence="1">
    <location>
        <begin position="879"/>
        <end position="1086"/>
    </location>
</feature>
<feature type="compositionally biased region" description="Acidic residues" evidence="1">
    <location>
        <begin position="76"/>
        <end position="85"/>
    </location>
</feature>
<feature type="compositionally biased region" description="Acidic residues" evidence="1">
    <location>
        <begin position="529"/>
        <end position="540"/>
    </location>
</feature>
<proteinExistence type="predicted"/>
<feature type="compositionally biased region" description="Basic and acidic residues" evidence="1">
    <location>
        <begin position="559"/>
        <end position="582"/>
    </location>
</feature>
<feature type="compositionally biased region" description="Low complexity" evidence="1">
    <location>
        <begin position="879"/>
        <end position="900"/>
    </location>
</feature>